<dbReference type="InterPro" id="IPR011993">
    <property type="entry name" value="PH-like_dom_sf"/>
</dbReference>
<dbReference type="PANTHER" id="PTHR11232:SF2">
    <property type="entry name" value="FI05246P"/>
    <property type="match status" value="1"/>
</dbReference>
<dbReference type="Proteomes" id="UP000694843">
    <property type="component" value="Unplaced"/>
</dbReference>
<dbReference type="InterPro" id="IPR006020">
    <property type="entry name" value="PTB/PI_dom"/>
</dbReference>
<proteinExistence type="predicted"/>
<dbReference type="SUPFAM" id="SSF50729">
    <property type="entry name" value="PH domain-like"/>
    <property type="match status" value="1"/>
</dbReference>
<keyword evidence="2" id="KW-1185">Reference proteome</keyword>
<dbReference type="GeneID" id="108670305"/>
<dbReference type="AlphaFoldDB" id="A0A8B7NIT4"/>
<evidence type="ECO:0000259" key="1">
    <source>
        <dbReference type="Pfam" id="PF14719"/>
    </source>
</evidence>
<dbReference type="OMA" id="SLMHAIY"/>
<reference evidence="3" key="1">
    <citation type="submission" date="2025-08" db="UniProtKB">
        <authorList>
            <consortium name="RefSeq"/>
        </authorList>
    </citation>
    <scope>IDENTIFICATION</scope>
</reference>
<name>A0A8B7NIT4_HYAAZ</name>
<protein>
    <submittedName>
        <fullName evidence="3">Protein FAM43A</fullName>
    </submittedName>
</protein>
<evidence type="ECO:0000313" key="3">
    <source>
        <dbReference type="RefSeq" id="XP_018013256.1"/>
    </source>
</evidence>
<accession>A0A8B7NIT4</accession>
<feature type="domain" description="PID" evidence="1">
    <location>
        <begin position="23"/>
        <end position="91"/>
    </location>
</feature>
<dbReference type="RefSeq" id="XP_018013256.1">
    <property type="nucleotide sequence ID" value="XM_018157767.2"/>
</dbReference>
<dbReference type="KEGG" id="hazt:108670305"/>
<dbReference type="InterPro" id="IPR051133">
    <property type="entry name" value="Adapter_Engulfment-Domain"/>
</dbReference>
<dbReference type="Pfam" id="PF14719">
    <property type="entry name" value="PID_2"/>
    <property type="match status" value="2"/>
</dbReference>
<dbReference type="PANTHER" id="PTHR11232">
    <property type="entry name" value="PHOSPHOTYROSINE INTERACTION DOMAIN-CONTAINING FAMILY MEMBER"/>
    <property type="match status" value="1"/>
</dbReference>
<dbReference type="Gene3D" id="2.30.29.30">
    <property type="entry name" value="Pleckstrin-homology domain (PH domain)/Phosphotyrosine-binding domain (PTB)"/>
    <property type="match status" value="1"/>
</dbReference>
<feature type="non-terminal residue" evidence="3">
    <location>
        <position position="259"/>
    </location>
</feature>
<evidence type="ECO:0000313" key="2">
    <source>
        <dbReference type="Proteomes" id="UP000694843"/>
    </source>
</evidence>
<sequence length="259" mass="29417">MPNLSLRKLWRKRTATISQKDPTYKVIYLGNVLTGWAKVSPLLQVTICSSGLQAVTREHGLSNVSPSLSPLLQVTICSSGLQAVTREHGLSNVSPSLSPLLQVTICSSGLQAVTREHGLTEYWAHRVTYCTAHPAYPKVFCWVYRHEGRRLKQELRCHAVLCYRNDKAQVMASQLKERLSSALYEFRREKVIRQNARLSLMHAIYDNAALPSRKVMASQLKERLSSALYEFRREKVIRQNARLSLMHAIYDNAALPSRK</sequence>
<dbReference type="OrthoDB" id="5962185at2759"/>
<organism evidence="2 3">
    <name type="scientific">Hyalella azteca</name>
    <name type="common">Amphipod</name>
    <dbReference type="NCBI Taxonomy" id="294128"/>
    <lineage>
        <taxon>Eukaryota</taxon>
        <taxon>Metazoa</taxon>
        <taxon>Ecdysozoa</taxon>
        <taxon>Arthropoda</taxon>
        <taxon>Crustacea</taxon>
        <taxon>Multicrustacea</taxon>
        <taxon>Malacostraca</taxon>
        <taxon>Eumalacostraca</taxon>
        <taxon>Peracarida</taxon>
        <taxon>Amphipoda</taxon>
        <taxon>Senticaudata</taxon>
        <taxon>Talitrida</taxon>
        <taxon>Talitroidea</taxon>
        <taxon>Hyalellidae</taxon>
        <taxon>Hyalella</taxon>
    </lineage>
</organism>
<feature type="domain" description="PID" evidence="1">
    <location>
        <begin position="101"/>
        <end position="217"/>
    </location>
</feature>
<gene>
    <name evidence="3" type="primary">LOC108670305</name>
</gene>